<dbReference type="PROSITE" id="PS00606">
    <property type="entry name" value="KS3_1"/>
    <property type="match status" value="1"/>
</dbReference>
<dbReference type="GO" id="GO:0006633">
    <property type="term" value="P:fatty acid biosynthetic process"/>
    <property type="evidence" value="ECO:0007669"/>
    <property type="project" value="InterPro"/>
</dbReference>
<dbReference type="CDD" id="cd00834">
    <property type="entry name" value="KAS_I_II"/>
    <property type="match status" value="1"/>
</dbReference>
<evidence type="ECO:0000259" key="4">
    <source>
        <dbReference type="PROSITE" id="PS52004"/>
    </source>
</evidence>
<keyword evidence="6" id="KW-1185">Reference proteome</keyword>
<name>D6SRZ3_9BACT</name>
<dbReference type="InterPro" id="IPR014031">
    <property type="entry name" value="Ketoacyl_synth_C"/>
</dbReference>
<feature type="domain" description="Ketosynthase family 3 (KS3)" evidence="4">
    <location>
        <begin position="1"/>
        <end position="386"/>
    </location>
</feature>
<dbReference type="EMBL" id="ACJN02000003">
    <property type="protein sequence ID" value="EFI33459.1"/>
    <property type="molecule type" value="Genomic_DNA"/>
</dbReference>
<dbReference type="InterPro" id="IPR016039">
    <property type="entry name" value="Thiolase-like"/>
</dbReference>
<evidence type="ECO:0000256" key="1">
    <source>
        <dbReference type="ARBA" id="ARBA00008467"/>
    </source>
</evidence>
<proteinExistence type="inferred from homology"/>
<dbReference type="Gene3D" id="3.40.47.10">
    <property type="match status" value="1"/>
</dbReference>
<comment type="caution">
    <text evidence="5">The sequence shown here is derived from an EMBL/GenBank/DDBJ whole genome shotgun (WGS) entry which is preliminary data.</text>
</comment>
<accession>D6SRZ3</accession>
<evidence type="ECO:0000313" key="6">
    <source>
        <dbReference type="Proteomes" id="UP000005496"/>
    </source>
</evidence>
<dbReference type="InterPro" id="IPR000794">
    <property type="entry name" value="Beta-ketoacyl_synthase"/>
</dbReference>
<comment type="similarity">
    <text evidence="1 3">Belongs to the thiolase-like superfamily. Beta-ketoacyl-ACP synthases family.</text>
</comment>
<evidence type="ECO:0000256" key="3">
    <source>
        <dbReference type="RuleBase" id="RU003694"/>
    </source>
</evidence>
<dbReference type="InterPro" id="IPR018201">
    <property type="entry name" value="Ketoacyl_synth_AS"/>
</dbReference>
<dbReference type="AlphaFoldDB" id="D6SRZ3"/>
<dbReference type="Proteomes" id="UP000005496">
    <property type="component" value="Unassembled WGS sequence"/>
</dbReference>
<dbReference type="GO" id="GO:0005829">
    <property type="term" value="C:cytosol"/>
    <property type="evidence" value="ECO:0007669"/>
    <property type="project" value="TreeGrafter"/>
</dbReference>
<organism evidence="5 6">
    <name type="scientific">Desulfonatronospira thiodismutans ASO3-1</name>
    <dbReference type="NCBI Taxonomy" id="555779"/>
    <lineage>
        <taxon>Bacteria</taxon>
        <taxon>Pseudomonadati</taxon>
        <taxon>Thermodesulfobacteriota</taxon>
        <taxon>Desulfovibrionia</taxon>
        <taxon>Desulfovibrionales</taxon>
        <taxon>Desulfonatronovibrionaceae</taxon>
        <taxon>Desulfonatronospira</taxon>
    </lineage>
</organism>
<reference evidence="5" key="1">
    <citation type="submission" date="2010-05" db="EMBL/GenBank/DDBJ databases">
        <title>The draft genome of Desulfonatronospira thiodismutans ASO3-1.</title>
        <authorList>
            <consortium name="US DOE Joint Genome Institute (JGI-PGF)"/>
            <person name="Lucas S."/>
            <person name="Copeland A."/>
            <person name="Lapidus A."/>
            <person name="Cheng J.-F."/>
            <person name="Bruce D."/>
            <person name="Goodwin L."/>
            <person name="Pitluck S."/>
            <person name="Chertkov O."/>
            <person name="Brettin T."/>
            <person name="Detter J.C."/>
            <person name="Han C."/>
            <person name="Land M.L."/>
            <person name="Hauser L."/>
            <person name="Kyrpides N."/>
            <person name="Mikhailova N."/>
            <person name="Muyzer G."/>
            <person name="Woyke T."/>
        </authorList>
    </citation>
    <scope>NUCLEOTIDE SEQUENCE [LARGE SCALE GENOMIC DNA]</scope>
    <source>
        <strain evidence="5">ASO3-1</strain>
    </source>
</reference>
<dbReference type="InterPro" id="IPR020841">
    <property type="entry name" value="PKS_Beta-ketoAc_synthase_dom"/>
</dbReference>
<dbReference type="OrthoDB" id="9808669at2"/>
<dbReference type="eggNOG" id="COG0304">
    <property type="taxonomic scope" value="Bacteria"/>
</dbReference>
<dbReference type="PROSITE" id="PS52004">
    <property type="entry name" value="KS3_2"/>
    <property type="match status" value="1"/>
</dbReference>
<dbReference type="Pfam" id="PF02801">
    <property type="entry name" value="Ketoacyl-synt_C"/>
    <property type="match status" value="1"/>
</dbReference>
<keyword evidence="2 3" id="KW-0808">Transferase</keyword>
<dbReference type="GO" id="GO:0004315">
    <property type="term" value="F:3-oxoacyl-[acyl-carrier-protein] synthase activity"/>
    <property type="evidence" value="ECO:0007669"/>
    <property type="project" value="InterPro"/>
</dbReference>
<sequence length="391" mass="40996">MGCLCAAGRDLPSCLAGIFSRDIAPAKPGRFHTDHLNIYPVFEVPRELFGQGNSSSENRHTLTVLYALSAVDEALTHAGWEARDLGRLKVGVCIGTTVGSTLNNEDYYREYLAGNQPDPKPVCRYLKNNPASVIAEKFGLDGPCQTVVNACSSGTDAIGVAAGWIQGGVCDLVITGGTDELCRVTYNGFASLKIMDVSPCRPFDISRNGLNLGEGAGIMILESPLLRKLDTKNVSGHILGYGSACDAHHLTAPHPEGAGLFRALTQALRLSEADLSQIAFVNAHGTGTKDNDRVEDMVLARVLPNIPFLSTKGYTGHTLGAAGGIEAVLTLGCLNLGRVPGSAGFSSADPESASSPVSERITVEGNLAISQSLAFGGSNAVLVLGKGQSWN</sequence>
<dbReference type="SMART" id="SM00825">
    <property type="entry name" value="PKS_KS"/>
    <property type="match status" value="1"/>
</dbReference>
<dbReference type="InterPro" id="IPR014030">
    <property type="entry name" value="Ketoacyl_synth_N"/>
</dbReference>
<evidence type="ECO:0000313" key="5">
    <source>
        <dbReference type="EMBL" id="EFI33459.1"/>
    </source>
</evidence>
<dbReference type="PANTHER" id="PTHR11712:SF336">
    <property type="entry name" value="3-OXOACYL-[ACYL-CARRIER-PROTEIN] SYNTHASE, MITOCHONDRIAL"/>
    <property type="match status" value="1"/>
</dbReference>
<protein>
    <submittedName>
        <fullName evidence="5">Beta-ketoacyl synthase</fullName>
    </submittedName>
</protein>
<dbReference type="SUPFAM" id="SSF53901">
    <property type="entry name" value="Thiolase-like"/>
    <property type="match status" value="1"/>
</dbReference>
<evidence type="ECO:0000256" key="2">
    <source>
        <dbReference type="ARBA" id="ARBA00022679"/>
    </source>
</evidence>
<dbReference type="PANTHER" id="PTHR11712">
    <property type="entry name" value="POLYKETIDE SYNTHASE-RELATED"/>
    <property type="match status" value="1"/>
</dbReference>
<dbReference type="Pfam" id="PF00109">
    <property type="entry name" value="ketoacyl-synt"/>
    <property type="match status" value="1"/>
</dbReference>
<gene>
    <name evidence="5" type="ORF">Dthio_PD0793</name>
</gene>